<dbReference type="CDD" id="cd07377">
    <property type="entry name" value="WHTH_GntR"/>
    <property type="match status" value="1"/>
</dbReference>
<name>A0A1V4IZ51_9CLOT</name>
<dbReference type="InterPro" id="IPR033532">
    <property type="entry name" value="AraR_ligand_bind_dom"/>
</dbReference>
<feature type="domain" description="HTH gntR-type" evidence="4">
    <location>
        <begin position="8"/>
        <end position="76"/>
    </location>
</feature>
<dbReference type="PROSITE" id="PS50949">
    <property type="entry name" value="HTH_GNTR"/>
    <property type="match status" value="1"/>
</dbReference>
<comment type="caution">
    <text evidence="5">The sequence shown here is derived from an EMBL/GenBank/DDBJ whole genome shotgun (WGS) entry which is preliminary data.</text>
</comment>
<evidence type="ECO:0000313" key="6">
    <source>
        <dbReference type="Proteomes" id="UP000190080"/>
    </source>
</evidence>
<dbReference type="InterPro" id="IPR036390">
    <property type="entry name" value="WH_DNA-bd_sf"/>
</dbReference>
<dbReference type="OrthoDB" id="9813468at2"/>
<dbReference type="Proteomes" id="UP000190080">
    <property type="component" value="Unassembled WGS sequence"/>
</dbReference>
<protein>
    <submittedName>
        <fullName evidence="5">Arabinose metabolism transcriptional repressor</fullName>
    </submittedName>
</protein>
<dbReference type="SMART" id="SM00345">
    <property type="entry name" value="HTH_GNTR"/>
    <property type="match status" value="1"/>
</dbReference>
<dbReference type="AlphaFoldDB" id="A0A1V4IZ51"/>
<proteinExistence type="predicted"/>
<sequence>MTNLSSDLPKYAALKEYIKEQIKTEAIKYGDKMPSENELAGRFNLSRHTVRQALAQLVNEGWIFKEQGKGTFCSFRPKGDSKNTVAVLTTYISDYIFPKIISGIEEVLSSEGYNMLLANTNNDKAKEARHIENLSRQKIDGIIIEPTKSADENVNQELLNRLKLNNIKIVYLNSYYDDMDSAYVIMDDLRGGYIATKYLIDIGHRKIAGMFKMDDKQGISRYNGYLEALKNNNIEVNDDFICKYNTNNKKTYTKNYIKNLIRKDKLPTAIVCYNDEIALRIIDTLSEYSIRVPEDVSVVGYDDSSLSLASQIKLTTIKHPKKEMGRQAARFIIDMIDGKEDKPSIIYEPELVVRNSCRSINSNKV</sequence>
<dbReference type="GO" id="GO:0003700">
    <property type="term" value="F:DNA-binding transcription factor activity"/>
    <property type="evidence" value="ECO:0007669"/>
    <property type="project" value="InterPro"/>
</dbReference>
<accession>A0A1V4IZ51</accession>
<dbReference type="InterPro" id="IPR036388">
    <property type="entry name" value="WH-like_DNA-bd_sf"/>
</dbReference>
<dbReference type="SUPFAM" id="SSF53822">
    <property type="entry name" value="Periplasmic binding protein-like I"/>
    <property type="match status" value="1"/>
</dbReference>
<dbReference type="EMBL" id="MZGV01000003">
    <property type="protein sequence ID" value="OPJ64677.1"/>
    <property type="molecule type" value="Genomic_DNA"/>
</dbReference>
<dbReference type="InterPro" id="IPR000524">
    <property type="entry name" value="Tscrpt_reg_HTH_GntR"/>
</dbReference>
<organism evidence="5 6">
    <name type="scientific">Clostridium oryzae</name>
    <dbReference type="NCBI Taxonomy" id="1450648"/>
    <lineage>
        <taxon>Bacteria</taxon>
        <taxon>Bacillati</taxon>
        <taxon>Bacillota</taxon>
        <taxon>Clostridia</taxon>
        <taxon>Eubacteriales</taxon>
        <taxon>Clostridiaceae</taxon>
        <taxon>Clostridium</taxon>
    </lineage>
</organism>
<evidence type="ECO:0000256" key="2">
    <source>
        <dbReference type="ARBA" id="ARBA00023125"/>
    </source>
</evidence>
<keyword evidence="2" id="KW-0238">DNA-binding</keyword>
<keyword evidence="3" id="KW-0804">Transcription</keyword>
<reference evidence="5 6" key="1">
    <citation type="submission" date="2017-03" db="EMBL/GenBank/DDBJ databases">
        <title>Genome sequence of Clostridium oryzae DSM 28571.</title>
        <authorList>
            <person name="Poehlein A."/>
            <person name="Daniel R."/>
        </authorList>
    </citation>
    <scope>NUCLEOTIDE SEQUENCE [LARGE SCALE GENOMIC DNA]</scope>
    <source>
        <strain evidence="5 6">DSM 28571</strain>
    </source>
</reference>
<dbReference type="Gene3D" id="3.40.50.2300">
    <property type="match status" value="2"/>
</dbReference>
<dbReference type="GO" id="GO:0000976">
    <property type="term" value="F:transcription cis-regulatory region binding"/>
    <property type="evidence" value="ECO:0007669"/>
    <property type="project" value="TreeGrafter"/>
</dbReference>
<dbReference type="SUPFAM" id="SSF46785">
    <property type="entry name" value="Winged helix' DNA-binding domain"/>
    <property type="match status" value="1"/>
</dbReference>
<dbReference type="CDD" id="cd01541">
    <property type="entry name" value="PBP1_AraR"/>
    <property type="match status" value="1"/>
</dbReference>
<dbReference type="Pfam" id="PF13377">
    <property type="entry name" value="Peripla_BP_3"/>
    <property type="match status" value="1"/>
</dbReference>
<gene>
    <name evidence="5" type="primary">araR_1</name>
    <name evidence="5" type="ORF">CLORY_05470</name>
</gene>
<keyword evidence="1" id="KW-0805">Transcription regulation</keyword>
<keyword evidence="6" id="KW-1185">Reference proteome</keyword>
<dbReference type="PANTHER" id="PTHR30146">
    <property type="entry name" value="LACI-RELATED TRANSCRIPTIONAL REPRESSOR"/>
    <property type="match status" value="1"/>
</dbReference>
<evidence type="ECO:0000256" key="3">
    <source>
        <dbReference type="ARBA" id="ARBA00023163"/>
    </source>
</evidence>
<dbReference type="PANTHER" id="PTHR30146:SF150">
    <property type="entry name" value="ARABINOSE METABOLISM TRANSCRIPTIONAL REPRESSOR"/>
    <property type="match status" value="1"/>
</dbReference>
<dbReference type="InterPro" id="IPR046335">
    <property type="entry name" value="LacI/GalR-like_sensor"/>
</dbReference>
<dbReference type="Gene3D" id="1.10.10.10">
    <property type="entry name" value="Winged helix-like DNA-binding domain superfamily/Winged helix DNA-binding domain"/>
    <property type="match status" value="1"/>
</dbReference>
<dbReference type="InterPro" id="IPR028082">
    <property type="entry name" value="Peripla_BP_I"/>
</dbReference>
<evidence type="ECO:0000313" key="5">
    <source>
        <dbReference type="EMBL" id="OPJ64677.1"/>
    </source>
</evidence>
<evidence type="ECO:0000256" key="1">
    <source>
        <dbReference type="ARBA" id="ARBA00023015"/>
    </source>
</evidence>
<dbReference type="Pfam" id="PF00392">
    <property type="entry name" value="GntR"/>
    <property type="match status" value="1"/>
</dbReference>
<dbReference type="RefSeq" id="WP_079421994.1">
    <property type="nucleotide sequence ID" value="NZ_MZGV01000003.1"/>
</dbReference>
<dbReference type="PRINTS" id="PR00035">
    <property type="entry name" value="HTHGNTR"/>
</dbReference>
<evidence type="ECO:0000259" key="4">
    <source>
        <dbReference type="PROSITE" id="PS50949"/>
    </source>
</evidence>
<dbReference type="STRING" id="1450648.CLORY_05470"/>